<dbReference type="InterPro" id="IPR046524">
    <property type="entry name" value="DUF6701"/>
</dbReference>
<feature type="chain" id="PRO_5019083889" evidence="7">
    <location>
        <begin position="29"/>
        <end position="1428"/>
    </location>
</feature>
<evidence type="ECO:0000313" key="10">
    <source>
        <dbReference type="EMBL" id="RVU32125.1"/>
    </source>
</evidence>
<dbReference type="SMART" id="SM00560">
    <property type="entry name" value="LamGL"/>
    <property type="match status" value="1"/>
</dbReference>
<dbReference type="GO" id="GO:0046872">
    <property type="term" value="F:metal ion binding"/>
    <property type="evidence" value="ECO:0007669"/>
    <property type="project" value="UniProtKB-KW"/>
</dbReference>
<keyword evidence="6" id="KW-0325">Glycoprotein</keyword>
<evidence type="ECO:0000313" key="11">
    <source>
        <dbReference type="Proteomes" id="UP000282818"/>
    </source>
</evidence>
<dbReference type="Proteomes" id="UP000282818">
    <property type="component" value="Unassembled WGS sequence"/>
</dbReference>
<dbReference type="InterPro" id="IPR051360">
    <property type="entry name" value="Neuronal_Pentraxin_Related"/>
</dbReference>
<feature type="signal peptide" evidence="7">
    <location>
        <begin position="1"/>
        <end position="28"/>
    </location>
</feature>
<dbReference type="RefSeq" id="WP_127692294.1">
    <property type="nucleotide sequence ID" value="NZ_SACQ01000001.1"/>
</dbReference>
<protein>
    <submittedName>
        <fullName evidence="10">LamG domain-containing protein</fullName>
    </submittedName>
</protein>
<dbReference type="PANTHER" id="PTHR19277">
    <property type="entry name" value="PENTRAXIN"/>
    <property type="match status" value="1"/>
</dbReference>
<evidence type="ECO:0000256" key="5">
    <source>
        <dbReference type="ARBA" id="ARBA00023157"/>
    </source>
</evidence>
<dbReference type="InterPro" id="IPR013320">
    <property type="entry name" value="ConA-like_dom_sf"/>
</dbReference>
<proteinExistence type="predicted"/>
<dbReference type="PANTHER" id="PTHR19277:SF125">
    <property type="entry name" value="B6"/>
    <property type="match status" value="1"/>
</dbReference>
<dbReference type="SMART" id="SM00159">
    <property type="entry name" value="PTX"/>
    <property type="match status" value="1"/>
</dbReference>
<evidence type="ECO:0000256" key="4">
    <source>
        <dbReference type="ARBA" id="ARBA00022837"/>
    </source>
</evidence>
<name>A0A437QCF6_9GAMM</name>
<keyword evidence="11" id="KW-1185">Reference proteome</keyword>
<evidence type="ECO:0000259" key="8">
    <source>
        <dbReference type="SMART" id="SM00159"/>
    </source>
</evidence>
<evidence type="ECO:0000256" key="1">
    <source>
        <dbReference type="ARBA" id="ARBA00001913"/>
    </source>
</evidence>
<comment type="cofactor">
    <cofactor evidence="1">
        <name>Ca(2+)</name>
        <dbReference type="ChEBI" id="CHEBI:29108"/>
    </cofactor>
</comment>
<dbReference type="InterPro" id="IPR001759">
    <property type="entry name" value="PTX_dom"/>
</dbReference>
<evidence type="ECO:0000259" key="9">
    <source>
        <dbReference type="SMART" id="SM00560"/>
    </source>
</evidence>
<evidence type="ECO:0000256" key="2">
    <source>
        <dbReference type="ARBA" id="ARBA00022723"/>
    </source>
</evidence>
<feature type="domain" description="LamG-like jellyroll fold" evidence="9">
    <location>
        <begin position="578"/>
        <end position="707"/>
    </location>
</feature>
<dbReference type="SUPFAM" id="SSF49899">
    <property type="entry name" value="Concanavalin A-like lectins/glucanases"/>
    <property type="match status" value="3"/>
</dbReference>
<dbReference type="Pfam" id="PF13385">
    <property type="entry name" value="Laminin_G_3"/>
    <property type="match status" value="3"/>
</dbReference>
<gene>
    <name evidence="10" type="ORF">EOE65_00280</name>
</gene>
<dbReference type="EMBL" id="SACQ01000001">
    <property type="protein sequence ID" value="RVU32125.1"/>
    <property type="molecule type" value="Genomic_DNA"/>
</dbReference>
<organism evidence="10 11">
    <name type="scientific">Neptunomonas marina</name>
    <dbReference type="NCBI Taxonomy" id="1815562"/>
    <lineage>
        <taxon>Bacteria</taxon>
        <taxon>Pseudomonadati</taxon>
        <taxon>Pseudomonadota</taxon>
        <taxon>Gammaproteobacteria</taxon>
        <taxon>Oceanospirillales</taxon>
        <taxon>Oceanospirillaceae</taxon>
        <taxon>Neptunomonas</taxon>
    </lineage>
</organism>
<evidence type="ECO:0000256" key="6">
    <source>
        <dbReference type="ARBA" id="ARBA00023180"/>
    </source>
</evidence>
<feature type="domain" description="Pentraxin (PTX)" evidence="8">
    <location>
        <begin position="315"/>
        <end position="521"/>
    </location>
</feature>
<reference evidence="10 11" key="1">
    <citation type="submission" date="2019-01" db="EMBL/GenBank/DDBJ databases">
        <authorList>
            <person name="Chen W.-M."/>
        </authorList>
    </citation>
    <scope>NUCLEOTIDE SEQUENCE [LARGE SCALE GENOMIC DNA]</scope>
    <source>
        <strain evidence="10 11">HPM-16</strain>
    </source>
</reference>
<dbReference type="Pfam" id="PF20419">
    <property type="entry name" value="DUF6701"/>
    <property type="match status" value="1"/>
</dbReference>
<comment type="caution">
    <text evidence="10">The sequence shown here is derived from an EMBL/GenBank/DDBJ whole genome shotgun (WGS) entry which is preliminary data.</text>
</comment>
<dbReference type="InterPro" id="IPR006558">
    <property type="entry name" value="LamG-like"/>
</dbReference>
<sequence length="1428" mass="154510">MKFVLSFAANVRFALLLLSLSLSGVSYGQTTLQAAWYFDEAQWSGVAGEVIDSSGNGFDGRATKSIVNSSEGVVCGAADFSENSTTDGVILDADVLDRENNFSISVWGKLPTSATQSQTILSGAYRDNRRAWDNSVLLFFSNPRRVNLYYAQRNFLSANIAPINDDQWHHFVWTRSSSNNCFYLDGVRQTCSRSDGGAPRISDGGLYIAQEQDSLGGSFTSSQDWDGLLDELLIFRSTLNDGEVQSIYTNQLNQLNWDGSTRACAGGPPSGDLPEPIGDWHLDESQWAGIADEITDYSGNSYHGQASKAMPTVEEGAVCRAADFTPTALDDFISLDYQAFQGLTEMSFSVWGKTSQRNQTQALFSGFGPQFNNELLLFFWNSQRFEPLIKRNSFSQQNLITTPDIADNQWHHFVYTRNGSKNCLYIDGVLQGCRYGLDSGALNFSPGGVILGQEQDTLQGGFDSGQDWDGYIDEPLLFNKELGASHVREIYNNQLAKKNYDGSERRCEIPAPVFDYRFDSCNWSDGRDVVDSGPNGLDAYAENGVLSTIDGKVCGLAHFDSLDDYIRLPSNSLVSPTERFSVTSWIRLERLPSSLSTVVSKDTNYEYHITANGSVYWWWNDNTGTVRTLTSSARVNLNQWHHIAITYMDGKQVIYLDGNAVATGTFEGELITNSNPLQIGQDQGVSSRFFPGDIDEVKLFDVDLLPQEVEQIYANELAERNYDGTARSCNCTAPVTIDHYSISHSGSLVSCLTEQVTITARNDQNGAEDAEDRTITISTSSGKGSWEGVVQGSGVLTALSGGRATYRFPNNGESSVTLSFRYPDLVGSSETINFDVTDGVVTDRRDGGPEDRDLVVSDVGLLFDVPDTQSCEVTPNFTVSIVRATDNQRVCEAAVVGQRNLSVTSSYISPASGSRSVLLNSQGSSYAISAAPQTVPATFNSSGEATFSASYADAGEVQLDISVVLDGKTISGSDTFIAYPAKLAISALNSSNTSLLGASATHVASAPFTLSVTAQCSNGTVTPNYEPSNADLGVYMQTPTKAEGAKGGEWVVESSVTVSDDKQWRDISSLFSGGVMTRSDVTYSEVGTLFVLARDTDYMGYSIAESEESVGRFIPSYFSLAQNAALSGPRWEGHCSADQFAYQNRAIGFSVHPELTVTAHGANGQVVNNYSGADWKLAEDALGRTYTNQTSSLASLVPSLGTPSWNGTNQSFNGQGVLSLADDAVTYVKNGLEAPFDMLVGLEFDEADLTDTDGVCYRVDTDGDSVVDSSCLSYEWVDHIAGPEVRYGRLYLANAYGPETAALPLSWLTQYYDGSAFVTNTLDSCSQWLNSEVSLRDVAGGLVGGGLTSISFAHAASDFKVIDGDAGASLAAPGAGQVGTVAIDVDLSGAPYLQFDWDGDGADDTEVSAEAIFGRYRSHDRVIYQKQF</sequence>
<evidence type="ECO:0000256" key="3">
    <source>
        <dbReference type="ARBA" id="ARBA00022729"/>
    </source>
</evidence>
<evidence type="ECO:0000256" key="7">
    <source>
        <dbReference type="SAM" id="SignalP"/>
    </source>
</evidence>
<keyword evidence="5" id="KW-1015">Disulfide bond</keyword>
<keyword evidence="2" id="KW-0479">Metal-binding</keyword>
<keyword evidence="4" id="KW-0106">Calcium</keyword>
<dbReference type="Gene3D" id="2.60.120.200">
    <property type="match status" value="3"/>
</dbReference>
<keyword evidence="3 7" id="KW-0732">Signal</keyword>
<accession>A0A437QCF6</accession>